<dbReference type="InterPro" id="IPR010499">
    <property type="entry name" value="AraC_E-bd"/>
</dbReference>
<evidence type="ECO:0000259" key="1">
    <source>
        <dbReference type="SMART" id="SM00871"/>
    </source>
</evidence>
<dbReference type="Pfam" id="PF14526">
    <property type="entry name" value="Cass2"/>
    <property type="match status" value="1"/>
</dbReference>
<proteinExistence type="predicted"/>
<organism evidence="2 3">
    <name type="scientific">Tunturiibacter lichenicola</name>
    <dbReference type="NCBI Taxonomy" id="2051959"/>
    <lineage>
        <taxon>Bacteria</taxon>
        <taxon>Pseudomonadati</taxon>
        <taxon>Acidobacteriota</taxon>
        <taxon>Terriglobia</taxon>
        <taxon>Terriglobales</taxon>
        <taxon>Acidobacteriaceae</taxon>
        <taxon>Tunturiibacter</taxon>
    </lineage>
</organism>
<accession>A0A7W8J7E3</accession>
<dbReference type="Proteomes" id="UP000569092">
    <property type="component" value="Unassembled WGS sequence"/>
</dbReference>
<protein>
    <submittedName>
        <fullName evidence="2">Transcriptional regulator YdeE</fullName>
    </submittedName>
</protein>
<evidence type="ECO:0000313" key="2">
    <source>
        <dbReference type="EMBL" id="MBB5343974.1"/>
    </source>
</evidence>
<dbReference type="AlphaFoldDB" id="A0A7W8J7E3"/>
<feature type="domain" description="AraC effector-binding" evidence="1">
    <location>
        <begin position="1"/>
        <end position="158"/>
    </location>
</feature>
<dbReference type="InterPro" id="IPR029441">
    <property type="entry name" value="Cass2"/>
</dbReference>
<gene>
    <name evidence="2" type="ORF">HDF10_001953</name>
</gene>
<evidence type="ECO:0000313" key="3">
    <source>
        <dbReference type="Proteomes" id="UP000569092"/>
    </source>
</evidence>
<comment type="caution">
    <text evidence="2">The sequence shown here is derived from an EMBL/GenBank/DDBJ whole genome shotgun (WGS) entry which is preliminary data.</text>
</comment>
<dbReference type="InterPro" id="IPR011256">
    <property type="entry name" value="Reg_factor_effector_dom_sf"/>
</dbReference>
<dbReference type="InterPro" id="IPR053182">
    <property type="entry name" value="YobU-like_regulator"/>
</dbReference>
<dbReference type="PANTHER" id="PTHR36444">
    <property type="entry name" value="TRANSCRIPTIONAL REGULATOR PROTEIN YOBU-RELATED"/>
    <property type="match status" value="1"/>
</dbReference>
<reference evidence="2 3" key="1">
    <citation type="submission" date="2020-08" db="EMBL/GenBank/DDBJ databases">
        <title>Genomic Encyclopedia of Type Strains, Phase IV (KMG-V): Genome sequencing to study the core and pangenomes of soil and plant-associated prokaryotes.</title>
        <authorList>
            <person name="Whitman W."/>
        </authorList>
    </citation>
    <scope>NUCLEOTIDE SEQUENCE [LARGE SCALE GENOMIC DNA]</scope>
    <source>
        <strain evidence="2 3">M8US30</strain>
    </source>
</reference>
<dbReference type="EMBL" id="JACHDZ010000003">
    <property type="protein sequence ID" value="MBB5343974.1"/>
    <property type="molecule type" value="Genomic_DNA"/>
</dbReference>
<dbReference type="Gene3D" id="3.20.80.10">
    <property type="entry name" value="Regulatory factor, effector binding domain"/>
    <property type="match status" value="1"/>
</dbReference>
<dbReference type="SUPFAM" id="SSF55136">
    <property type="entry name" value="Probable bacterial effector-binding domain"/>
    <property type="match status" value="1"/>
</dbReference>
<dbReference type="SMART" id="SM00871">
    <property type="entry name" value="AraC_E_bind"/>
    <property type="match status" value="1"/>
</dbReference>
<sequence length="158" mass="17659">MTIQQHSGFYVVGVAARTDNTAERNGKGKIGEIWHRLLRDNLAAKIPNKLGIDLIAVYTDYEKDHSGQYTYLLGLPVSSIHNVPAKFVAKHIPGGRYAVVTSNRGPVTKVVPETWQRIWSMSVAELGGTRSFRADYEVYDQRSADPEKAQIEVYVGLR</sequence>
<name>A0A7W8J7E3_9BACT</name>
<dbReference type="PANTHER" id="PTHR36444:SF2">
    <property type="entry name" value="TRANSCRIPTIONAL REGULATOR PROTEIN YOBU-RELATED"/>
    <property type="match status" value="1"/>
</dbReference>